<gene>
    <name evidence="2" type="ORF">VNO77_04585</name>
</gene>
<protein>
    <submittedName>
        <fullName evidence="2">Uncharacterized protein</fullName>
    </submittedName>
</protein>
<evidence type="ECO:0000313" key="2">
    <source>
        <dbReference type="EMBL" id="KAK7362471.1"/>
    </source>
</evidence>
<comment type="caution">
    <text evidence="2">The sequence shown here is derived from an EMBL/GenBank/DDBJ whole genome shotgun (WGS) entry which is preliminary data.</text>
</comment>
<sequence>MCMAVFMWQSHPKYPFLLLHNRDEFYSRPTEPLAWWEGETILGGKDGVSGGTWLGSTRNGRIAFLTNFRERETLPNPKTRGDLPLRFLQVRPRTPSVCHFVSYRGDKIHSSTYSNNPEPSQKEKEHEMH</sequence>
<proteinExistence type="predicted"/>
<accession>A0AAN9MYT1</accession>
<dbReference type="PANTHER" id="PTHR17985:SF16">
    <property type="entry name" value="TRANSPORT_GOLGI ORGANIZATION-LIKE PROTEIN (DUF833)"/>
    <property type="match status" value="1"/>
</dbReference>
<feature type="compositionally biased region" description="Basic and acidic residues" evidence="1">
    <location>
        <begin position="120"/>
        <end position="129"/>
    </location>
</feature>
<dbReference type="Proteomes" id="UP001367508">
    <property type="component" value="Unassembled WGS sequence"/>
</dbReference>
<dbReference type="AlphaFoldDB" id="A0AAN9MYT1"/>
<keyword evidence="3" id="KW-1185">Reference proteome</keyword>
<dbReference type="EMBL" id="JAYMYQ010000001">
    <property type="protein sequence ID" value="KAK7362471.1"/>
    <property type="molecule type" value="Genomic_DNA"/>
</dbReference>
<feature type="compositionally biased region" description="Polar residues" evidence="1">
    <location>
        <begin position="110"/>
        <end position="119"/>
    </location>
</feature>
<organism evidence="2 3">
    <name type="scientific">Canavalia gladiata</name>
    <name type="common">Sword bean</name>
    <name type="synonym">Dolichos gladiatus</name>
    <dbReference type="NCBI Taxonomy" id="3824"/>
    <lineage>
        <taxon>Eukaryota</taxon>
        <taxon>Viridiplantae</taxon>
        <taxon>Streptophyta</taxon>
        <taxon>Embryophyta</taxon>
        <taxon>Tracheophyta</taxon>
        <taxon>Spermatophyta</taxon>
        <taxon>Magnoliopsida</taxon>
        <taxon>eudicotyledons</taxon>
        <taxon>Gunneridae</taxon>
        <taxon>Pentapetalae</taxon>
        <taxon>rosids</taxon>
        <taxon>fabids</taxon>
        <taxon>Fabales</taxon>
        <taxon>Fabaceae</taxon>
        <taxon>Papilionoideae</taxon>
        <taxon>50 kb inversion clade</taxon>
        <taxon>NPAAA clade</taxon>
        <taxon>indigoferoid/millettioid clade</taxon>
        <taxon>Phaseoleae</taxon>
        <taxon>Canavalia</taxon>
    </lineage>
</organism>
<evidence type="ECO:0000256" key="1">
    <source>
        <dbReference type="SAM" id="MobiDB-lite"/>
    </source>
</evidence>
<feature type="region of interest" description="Disordered" evidence="1">
    <location>
        <begin position="109"/>
        <end position="129"/>
    </location>
</feature>
<evidence type="ECO:0000313" key="3">
    <source>
        <dbReference type="Proteomes" id="UP001367508"/>
    </source>
</evidence>
<reference evidence="2 3" key="1">
    <citation type="submission" date="2024-01" db="EMBL/GenBank/DDBJ databases">
        <title>The genomes of 5 underutilized Papilionoideae crops provide insights into root nodulation and disease resistanc.</title>
        <authorList>
            <person name="Jiang F."/>
        </authorList>
    </citation>
    <scope>NUCLEOTIDE SEQUENCE [LARGE SCALE GENOMIC DNA]</scope>
    <source>
        <strain evidence="2">LVBAO_FW01</strain>
        <tissue evidence="2">Leaves</tissue>
    </source>
</reference>
<dbReference type="InterPro" id="IPR008551">
    <property type="entry name" value="TANGO2"/>
</dbReference>
<dbReference type="Pfam" id="PF05742">
    <property type="entry name" value="TANGO2"/>
    <property type="match status" value="1"/>
</dbReference>
<dbReference type="PANTHER" id="PTHR17985">
    <property type="entry name" value="SER/THR-RICH PROTEIN T10 IN DGCR REGION"/>
    <property type="match status" value="1"/>
</dbReference>
<name>A0AAN9MYT1_CANGL</name>